<comment type="caution">
    <text evidence="14">The sequence shown here is derived from an EMBL/GenBank/DDBJ whole genome shotgun (WGS) entry which is preliminary data.</text>
</comment>
<dbReference type="InterPro" id="IPR001650">
    <property type="entry name" value="Helicase_C-like"/>
</dbReference>
<feature type="domain" description="Helicase C-terminal" evidence="12">
    <location>
        <begin position="214"/>
        <end position="376"/>
    </location>
</feature>
<sequence>MNYNQSGLNKGILHAVEEMGFEQMTPIQQRAIPVMMEGRDLVGQAQTGTGKTAAFGIPLIQKIQPESHGIQALVLCPTRELAIQATEELRRFSKYIKGIKIAPVFGGQDMSKQIQMLKNGTKIVVGTPGRIMDHMRRRTLKLDGIQTVVLDEADEMLNMGFREDIETILGDTPKERQTVLFSATMPQAILNITKKYQKDAALIKTTKKELTIPLVEQFYFELKGRDKTEALCRLLDYHDPKRTLIFCKTKRGADALSGELKGRGYPAEPLHGDLSQGQRNAAMAQFRHGKASILVATDVAARGLDVDDVEAVFNYDIPQEEEAYVHRIGRTGRAGKEGKAFTFVVGKEIYKLRSIEGYCRTHLTKGTLPSAVSVMKSKSEKILNQAIQMSENRDLRPIGKLLHKKVKESGYSVEYLAAALLQMQMGDEIAEISQEPHRAMPSGKKKKKEGRRRQPSGRRRN</sequence>
<dbReference type="CDD" id="cd00268">
    <property type="entry name" value="DEADc"/>
    <property type="match status" value="1"/>
</dbReference>
<evidence type="ECO:0000259" key="12">
    <source>
        <dbReference type="PROSITE" id="PS51194"/>
    </source>
</evidence>
<dbReference type="CDD" id="cd18787">
    <property type="entry name" value="SF2_C_DEAD"/>
    <property type="match status" value="1"/>
</dbReference>
<evidence type="ECO:0000256" key="4">
    <source>
        <dbReference type="ARBA" id="ARBA00022806"/>
    </source>
</evidence>
<dbReference type="InterPro" id="IPR057325">
    <property type="entry name" value="DeaD_dimer"/>
</dbReference>
<evidence type="ECO:0000256" key="5">
    <source>
        <dbReference type="ARBA" id="ARBA00022840"/>
    </source>
</evidence>
<dbReference type="InterPro" id="IPR044742">
    <property type="entry name" value="DEAD/DEAH_RhlB"/>
</dbReference>
<dbReference type="InterPro" id="IPR014001">
    <property type="entry name" value="Helicase_ATP-bd"/>
</dbReference>
<keyword evidence="3 9" id="KW-0378">Hydrolase</keyword>
<dbReference type="PROSITE" id="PS51195">
    <property type="entry name" value="Q_MOTIF"/>
    <property type="match status" value="1"/>
</dbReference>
<evidence type="ECO:0000256" key="10">
    <source>
        <dbReference type="SAM" id="MobiDB-lite"/>
    </source>
</evidence>
<evidence type="ECO:0000259" key="13">
    <source>
        <dbReference type="PROSITE" id="PS51195"/>
    </source>
</evidence>
<dbReference type="PROSITE" id="PS51194">
    <property type="entry name" value="HELICASE_CTER"/>
    <property type="match status" value="1"/>
</dbReference>
<dbReference type="PANTHER" id="PTHR47959:SF13">
    <property type="entry name" value="ATP-DEPENDENT RNA HELICASE RHLE"/>
    <property type="match status" value="1"/>
</dbReference>
<dbReference type="InterPro" id="IPR050079">
    <property type="entry name" value="DEAD_box_RNA_helicase"/>
</dbReference>
<dbReference type="InterPro" id="IPR014014">
    <property type="entry name" value="RNA_helicase_DEAD_Q_motif"/>
</dbReference>
<evidence type="ECO:0000256" key="3">
    <source>
        <dbReference type="ARBA" id="ARBA00022801"/>
    </source>
</evidence>
<evidence type="ECO:0000256" key="6">
    <source>
        <dbReference type="ARBA" id="ARBA00023016"/>
    </source>
</evidence>
<evidence type="ECO:0000259" key="11">
    <source>
        <dbReference type="PROSITE" id="PS51192"/>
    </source>
</evidence>
<feature type="region of interest" description="Disordered" evidence="10">
    <location>
        <begin position="431"/>
        <end position="461"/>
    </location>
</feature>
<protein>
    <submittedName>
        <fullName evidence="14">DEAD/DEAH box helicase</fullName>
    </submittedName>
</protein>
<dbReference type="Pfam" id="PF00270">
    <property type="entry name" value="DEAD"/>
    <property type="match status" value="1"/>
</dbReference>
<dbReference type="SMART" id="SM00487">
    <property type="entry name" value="DEXDc"/>
    <property type="match status" value="1"/>
</dbReference>
<evidence type="ECO:0000256" key="1">
    <source>
        <dbReference type="ARBA" id="ARBA00022490"/>
    </source>
</evidence>
<accession>A0ABT1RLT3</accession>
<dbReference type="EMBL" id="JANFXK010000004">
    <property type="protein sequence ID" value="MCQ4636145.1"/>
    <property type="molecule type" value="Genomic_DNA"/>
</dbReference>
<evidence type="ECO:0000313" key="14">
    <source>
        <dbReference type="EMBL" id="MCQ4636145.1"/>
    </source>
</evidence>
<evidence type="ECO:0000256" key="8">
    <source>
        <dbReference type="PROSITE-ProRule" id="PRU00552"/>
    </source>
</evidence>
<dbReference type="InterPro" id="IPR011545">
    <property type="entry name" value="DEAD/DEAH_box_helicase_dom"/>
</dbReference>
<dbReference type="InterPro" id="IPR027417">
    <property type="entry name" value="P-loop_NTPase"/>
</dbReference>
<gene>
    <name evidence="14" type="ORF">NE619_05350</name>
</gene>
<keyword evidence="6" id="KW-0346">Stress response</keyword>
<name>A0ABT1RLT3_9FIRM</name>
<feature type="domain" description="Helicase ATP-binding" evidence="11">
    <location>
        <begin position="32"/>
        <end position="203"/>
    </location>
</feature>
<keyword evidence="15" id="KW-1185">Reference proteome</keyword>
<keyword evidence="4 9" id="KW-0347">Helicase</keyword>
<dbReference type="PANTHER" id="PTHR47959">
    <property type="entry name" value="ATP-DEPENDENT RNA HELICASE RHLE-RELATED"/>
    <property type="match status" value="1"/>
</dbReference>
<dbReference type="InterPro" id="IPR000629">
    <property type="entry name" value="RNA-helicase_DEAD-box_CS"/>
</dbReference>
<dbReference type="Proteomes" id="UP001524502">
    <property type="component" value="Unassembled WGS sequence"/>
</dbReference>
<feature type="domain" description="DEAD-box RNA helicase Q" evidence="13">
    <location>
        <begin position="1"/>
        <end position="29"/>
    </location>
</feature>
<comment type="similarity">
    <text evidence="7 9">Belongs to the DEAD box helicase family.</text>
</comment>
<dbReference type="Pfam" id="PF25399">
    <property type="entry name" value="DeaD_dimer"/>
    <property type="match status" value="1"/>
</dbReference>
<proteinExistence type="inferred from homology"/>
<dbReference type="GO" id="GO:0004386">
    <property type="term" value="F:helicase activity"/>
    <property type="evidence" value="ECO:0007669"/>
    <property type="project" value="UniProtKB-KW"/>
</dbReference>
<keyword evidence="5 9" id="KW-0067">ATP-binding</keyword>
<keyword evidence="2 9" id="KW-0547">Nucleotide-binding</keyword>
<dbReference type="PROSITE" id="PS00039">
    <property type="entry name" value="DEAD_ATP_HELICASE"/>
    <property type="match status" value="1"/>
</dbReference>
<dbReference type="SMART" id="SM00490">
    <property type="entry name" value="HELICc"/>
    <property type="match status" value="1"/>
</dbReference>
<evidence type="ECO:0000256" key="2">
    <source>
        <dbReference type="ARBA" id="ARBA00022741"/>
    </source>
</evidence>
<dbReference type="PROSITE" id="PS51192">
    <property type="entry name" value="HELICASE_ATP_BIND_1"/>
    <property type="match status" value="1"/>
</dbReference>
<reference evidence="14 15" key="1">
    <citation type="submission" date="2022-06" db="EMBL/GenBank/DDBJ databases">
        <title>Isolation of gut microbiota from human fecal samples.</title>
        <authorList>
            <person name="Pamer E.G."/>
            <person name="Barat B."/>
            <person name="Waligurski E."/>
            <person name="Medina S."/>
            <person name="Paddock L."/>
            <person name="Mostad J."/>
        </authorList>
    </citation>
    <scope>NUCLEOTIDE SEQUENCE [LARGE SCALE GENOMIC DNA]</scope>
    <source>
        <strain evidence="14 15">SL.3.17</strain>
    </source>
</reference>
<feature type="short sequence motif" description="Q motif" evidence="8">
    <location>
        <begin position="1"/>
        <end position="29"/>
    </location>
</feature>
<evidence type="ECO:0000256" key="7">
    <source>
        <dbReference type="ARBA" id="ARBA00038437"/>
    </source>
</evidence>
<dbReference type="Gene3D" id="3.40.50.300">
    <property type="entry name" value="P-loop containing nucleotide triphosphate hydrolases"/>
    <property type="match status" value="2"/>
</dbReference>
<feature type="compositionally biased region" description="Basic residues" evidence="10">
    <location>
        <begin position="443"/>
        <end position="461"/>
    </location>
</feature>
<evidence type="ECO:0000256" key="9">
    <source>
        <dbReference type="RuleBase" id="RU000492"/>
    </source>
</evidence>
<dbReference type="Pfam" id="PF00271">
    <property type="entry name" value="Helicase_C"/>
    <property type="match status" value="1"/>
</dbReference>
<dbReference type="SUPFAM" id="SSF52540">
    <property type="entry name" value="P-loop containing nucleoside triphosphate hydrolases"/>
    <property type="match status" value="1"/>
</dbReference>
<organism evidence="14 15">
    <name type="scientific">Anaerovorax odorimutans</name>
    <dbReference type="NCBI Taxonomy" id="109327"/>
    <lineage>
        <taxon>Bacteria</taxon>
        <taxon>Bacillati</taxon>
        <taxon>Bacillota</taxon>
        <taxon>Clostridia</taxon>
        <taxon>Peptostreptococcales</taxon>
        <taxon>Anaerovoracaceae</taxon>
        <taxon>Anaerovorax</taxon>
    </lineage>
</organism>
<keyword evidence="1" id="KW-0963">Cytoplasm</keyword>
<evidence type="ECO:0000313" key="15">
    <source>
        <dbReference type="Proteomes" id="UP001524502"/>
    </source>
</evidence>